<dbReference type="AlphaFoldDB" id="A0AAD7UF83"/>
<dbReference type="GO" id="GO:0016413">
    <property type="term" value="F:O-acetyltransferase activity"/>
    <property type="evidence" value="ECO:0007669"/>
    <property type="project" value="TreeGrafter"/>
</dbReference>
<keyword evidence="4 6" id="KW-1133">Transmembrane helix</keyword>
<comment type="caution">
    <text evidence="8">The sequence shown here is derived from an EMBL/GenBank/DDBJ whole genome shotgun (WGS) entry which is preliminary data.</text>
</comment>
<dbReference type="PANTHER" id="PTHR40074">
    <property type="entry name" value="O-ACETYLTRANSFERASE WECH"/>
    <property type="match status" value="1"/>
</dbReference>
<evidence type="ECO:0000256" key="5">
    <source>
        <dbReference type="ARBA" id="ARBA00023136"/>
    </source>
</evidence>
<dbReference type="PANTHER" id="PTHR40074:SF2">
    <property type="entry name" value="O-ACETYLTRANSFERASE WECH"/>
    <property type="match status" value="1"/>
</dbReference>
<dbReference type="Proteomes" id="UP001230188">
    <property type="component" value="Unassembled WGS sequence"/>
</dbReference>
<protein>
    <recommendedName>
        <fullName evidence="7">Acyltransferase 3 domain-containing protein</fullName>
    </recommendedName>
</protein>
<dbReference type="EMBL" id="JAQMWT010000366">
    <property type="protein sequence ID" value="KAJ8602832.1"/>
    <property type="molecule type" value="Genomic_DNA"/>
</dbReference>
<feature type="domain" description="Acyltransferase 3" evidence="7">
    <location>
        <begin position="6"/>
        <end position="334"/>
    </location>
</feature>
<organism evidence="8 9">
    <name type="scientific">Chrysophaeum taylorii</name>
    <dbReference type="NCBI Taxonomy" id="2483200"/>
    <lineage>
        <taxon>Eukaryota</taxon>
        <taxon>Sar</taxon>
        <taxon>Stramenopiles</taxon>
        <taxon>Ochrophyta</taxon>
        <taxon>Pelagophyceae</taxon>
        <taxon>Pelagomonadales</taxon>
        <taxon>Pelagomonadaceae</taxon>
        <taxon>Chrysophaeum</taxon>
    </lineage>
</organism>
<gene>
    <name evidence="8" type="ORF">CTAYLR_002624</name>
</gene>
<evidence type="ECO:0000256" key="2">
    <source>
        <dbReference type="ARBA" id="ARBA00022475"/>
    </source>
</evidence>
<evidence type="ECO:0000256" key="3">
    <source>
        <dbReference type="ARBA" id="ARBA00022692"/>
    </source>
</evidence>
<keyword evidence="9" id="KW-1185">Reference proteome</keyword>
<comment type="subcellular location">
    <subcellularLocation>
        <location evidence="1">Cell membrane</location>
        <topology evidence="1">Multi-pass membrane protein</topology>
    </subcellularLocation>
</comment>
<keyword evidence="3 6" id="KW-0812">Transmembrane</keyword>
<evidence type="ECO:0000256" key="6">
    <source>
        <dbReference type="SAM" id="Phobius"/>
    </source>
</evidence>
<evidence type="ECO:0000256" key="4">
    <source>
        <dbReference type="ARBA" id="ARBA00022989"/>
    </source>
</evidence>
<keyword evidence="2" id="KW-1003">Cell membrane</keyword>
<dbReference type="GO" id="GO:0009246">
    <property type="term" value="P:enterobacterial common antigen biosynthetic process"/>
    <property type="evidence" value="ECO:0007669"/>
    <property type="project" value="TreeGrafter"/>
</dbReference>
<evidence type="ECO:0000313" key="8">
    <source>
        <dbReference type="EMBL" id="KAJ8602832.1"/>
    </source>
</evidence>
<feature type="transmembrane region" description="Helical" evidence="6">
    <location>
        <begin position="232"/>
        <end position="252"/>
    </location>
</feature>
<reference evidence="8" key="1">
    <citation type="submission" date="2023-01" db="EMBL/GenBank/DDBJ databases">
        <title>Metagenome sequencing of chrysophaentin producing Chrysophaeum taylorii.</title>
        <authorList>
            <person name="Davison J."/>
            <person name="Bewley C."/>
        </authorList>
    </citation>
    <scope>NUCLEOTIDE SEQUENCE</scope>
    <source>
        <strain evidence="8">NIES-1699</strain>
    </source>
</reference>
<feature type="transmembrane region" description="Helical" evidence="6">
    <location>
        <begin position="318"/>
        <end position="336"/>
    </location>
</feature>
<accession>A0AAD7UF83</accession>
<evidence type="ECO:0000259" key="7">
    <source>
        <dbReference type="Pfam" id="PF01757"/>
    </source>
</evidence>
<name>A0AAD7UF83_9STRA</name>
<keyword evidence="5 6" id="KW-0472">Membrane</keyword>
<dbReference type="Pfam" id="PF01757">
    <property type="entry name" value="Acyl_transf_3"/>
    <property type="match status" value="1"/>
</dbReference>
<sequence length="380" mass="41741">MVVRNGGVDVLRAVATVAVVELHCLPPYFAAAKGTLREEVVRCVLDAATPSFFFLAGYLPGRLGKRLRRAVVPLVVASAAKWGVDVAVGLARRKFWNELLEDLAMTHLGPKKFPENCVVHDELRGLESFFRYDAALPSVERFAWEALTGTAFGHYYFIPALCELHVLVRIFPSDAAISKLAVLLSVWHFFRRVLVRLNIPDVLLWRTPVLWAAHYVNGIAVSRGLPRRYGGCLPGIVAASALIFALVFTAALVSSSDAPHLSSLLFFCKDLYVLALPPAVVLSWPQRKHPAPRIAAELSRLSYAIYLYHGFFLNNNNARSFFPMVFGAALALAYAIQLCCKPQIAALCFGIIAPTPRQQQQQQQQQQQPAAHAAAAAAAV</sequence>
<evidence type="ECO:0000256" key="1">
    <source>
        <dbReference type="ARBA" id="ARBA00004651"/>
    </source>
</evidence>
<dbReference type="InterPro" id="IPR002656">
    <property type="entry name" value="Acyl_transf_3_dom"/>
</dbReference>
<proteinExistence type="predicted"/>
<dbReference type="GO" id="GO:0005886">
    <property type="term" value="C:plasma membrane"/>
    <property type="evidence" value="ECO:0007669"/>
    <property type="project" value="UniProtKB-SubCell"/>
</dbReference>
<evidence type="ECO:0000313" key="9">
    <source>
        <dbReference type="Proteomes" id="UP001230188"/>
    </source>
</evidence>